<reference evidence="2" key="1">
    <citation type="submission" date="2022-04" db="EMBL/GenBank/DDBJ databases">
        <title>Carnegiea gigantea Genome sequencing and assembly v2.</title>
        <authorList>
            <person name="Copetti D."/>
            <person name="Sanderson M.J."/>
            <person name="Burquez A."/>
            <person name="Wojciechowski M.F."/>
        </authorList>
    </citation>
    <scope>NUCLEOTIDE SEQUENCE</scope>
    <source>
        <strain evidence="2">SGP5-SGP5p</strain>
        <tissue evidence="2">Aerial part</tissue>
    </source>
</reference>
<protein>
    <submittedName>
        <fullName evidence="2">Uncharacterized protein</fullName>
    </submittedName>
</protein>
<comment type="caution">
    <text evidence="2">The sequence shown here is derived from an EMBL/GenBank/DDBJ whole genome shotgun (WGS) entry which is preliminary data.</text>
</comment>
<feature type="compositionally biased region" description="Basic and acidic residues" evidence="1">
    <location>
        <begin position="139"/>
        <end position="151"/>
    </location>
</feature>
<evidence type="ECO:0000313" key="2">
    <source>
        <dbReference type="EMBL" id="KAJ8437187.1"/>
    </source>
</evidence>
<proteinExistence type="predicted"/>
<evidence type="ECO:0000313" key="3">
    <source>
        <dbReference type="Proteomes" id="UP001153076"/>
    </source>
</evidence>
<name>A0A9Q1QCL3_9CARY</name>
<dbReference type="AlphaFoldDB" id="A0A9Q1QCL3"/>
<feature type="compositionally biased region" description="Low complexity" evidence="1">
    <location>
        <begin position="116"/>
        <end position="126"/>
    </location>
</feature>
<sequence>MGVLVNYREISGRPENATSSASAHLWNGRLSAEPQGLHLWTKGRRPCHPLPLKPWSGPPGEKRQRLRLLRIPERILLALMLGFGRPFSSHRSLGLYIGAVPLADVASPSSRPPRPLSLSSISPSGRSGKGLVRKSAGLAKDRKNDKEERSRERLGLTLAITTCSSVTFNGSVESEGAKTYDLVNPLPKHTCGEITRQEVDGLGLGVHRRLSTSPLAL</sequence>
<dbReference type="Proteomes" id="UP001153076">
    <property type="component" value="Unassembled WGS sequence"/>
</dbReference>
<feature type="region of interest" description="Disordered" evidence="1">
    <location>
        <begin position="106"/>
        <end position="151"/>
    </location>
</feature>
<dbReference type="EMBL" id="JAKOGI010000313">
    <property type="protein sequence ID" value="KAJ8437187.1"/>
    <property type="molecule type" value="Genomic_DNA"/>
</dbReference>
<gene>
    <name evidence="2" type="ORF">Cgig2_007537</name>
</gene>
<evidence type="ECO:0000256" key="1">
    <source>
        <dbReference type="SAM" id="MobiDB-lite"/>
    </source>
</evidence>
<accession>A0A9Q1QCL3</accession>
<organism evidence="2 3">
    <name type="scientific">Carnegiea gigantea</name>
    <dbReference type="NCBI Taxonomy" id="171969"/>
    <lineage>
        <taxon>Eukaryota</taxon>
        <taxon>Viridiplantae</taxon>
        <taxon>Streptophyta</taxon>
        <taxon>Embryophyta</taxon>
        <taxon>Tracheophyta</taxon>
        <taxon>Spermatophyta</taxon>
        <taxon>Magnoliopsida</taxon>
        <taxon>eudicotyledons</taxon>
        <taxon>Gunneridae</taxon>
        <taxon>Pentapetalae</taxon>
        <taxon>Caryophyllales</taxon>
        <taxon>Cactineae</taxon>
        <taxon>Cactaceae</taxon>
        <taxon>Cactoideae</taxon>
        <taxon>Echinocereeae</taxon>
        <taxon>Carnegiea</taxon>
    </lineage>
</organism>
<keyword evidence="3" id="KW-1185">Reference proteome</keyword>